<proteinExistence type="predicted"/>
<accession>A0A6A5QWX9</accession>
<evidence type="ECO:0000313" key="2">
    <source>
        <dbReference type="Proteomes" id="UP000800096"/>
    </source>
</evidence>
<dbReference type="Proteomes" id="UP000800096">
    <property type="component" value="Unassembled WGS sequence"/>
</dbReference>
<protein>
    <submittedName>
        <fullName evidence="1">Uncharacterized protein</fullName>
    </submittedName>
</protein>
<dbReference type="EMBL" id="ML979132">
    <property type="protein sequence ID" value="KAF1920281.1"/>
    <property type="molecule type" value="Genomic_DNA"/>
</dbReference>
<reference evidence="1" key="1">
    <citation type="journal article" date="2020" name="Stud. Mycol.">
        <title>101 Dothideomycetes genomes: a test case for predicting lifestyles and emergence of pathogens.</title>
        <authorList>
            <person name="Haridas S."/>
            <person name="Albert R."/>
            <person name="Binder M."/>
            <person name="Bloem J."/>
            <person name="Labutti K."/>
            <person name="Salamov A."/>
            <person name="Andreopoulos B."/>
            <person name="Baker S."/>
            <person name="Barry K."/>
            <person name="Bills G."/>
            <person name="Bluhm B."/>
            <person name="Cannon C."/>
            <person name="Castanera R."/>
            <person name="Culley D."/>
            <person name="Daum C."/>
            <person name="Ezra D."/>
            <person name="Gonzalez J."/>
            <person name="Henrissat B."/>
            <person name="Kuo A."/>
            <person name="Liang C."/>
            <person name="Lipzen A."/>
            <person name="Lutzoni F."/>
            <person name="Magnuson J."/>
            <person name="Mondo S."/>
            <person name="Nolan M."/>
            <person name="Ohm R."/>
            <person name="Pangilinan J."/>
            <person name="Park H.-J."/>
            <person name="Ramirez L."/>
            <person name="Alfaro M."/>
            <person name="Sun H."/>
            <person name="Tritt A."/>
            <person name="Yoshinaga Y."/>
            <person name="Zwiers L.-H."/>
            <person name="Turgeon B."/>
            <person name="Goodwin S."/>
            <person name="Spatafora J."/>
            <person name="Crous P."/>
            <person name="Grigoriev I."/>
        </authorList>
    </citation>
    <scope>NUCLEOTIDE SEQUENCE</scope>
    <source>
        <strain evidence="1">HMLAC05119</strain>
    </source>
</reference>
<organism evidence="1 2">
    <name type="scientific">Ampelomyces quisqualis</name>
    <name type="common">Powdery mildew agent</name>
    <dbReference type="NCBI Taxonomy" id="50730"/>
    <lineage>
        <taxon>Eukaryota</taxon>
        <taxon>Fungi</taxon>
        <taxon>Dikarya</taxon>
        <taxon>Ascomycota</taxon>
        <taxon>Pezizomycotina</taxon>
        <taxon>Dothideomycetes</taxon>
        <taxon>Pleosporomycetidae</taxon>
        <taxon>Pleosporales</taxon>
        <taxon>Pleosporineae</taxon>
        <taxon>Phaeosphaeriaceae</taxon>
        <taxon>Ampelomyces</taxon>
    </lineage>
</organism>
<gene>
    <name evidence="1" type="ORF">BDU57DRAFT_508491</name>
</gene>
<sequence length="65" mass="7029">MNPLDPLSPATLASYEQPQRLTLPNIYIPNPVSPHPAPHTSPLAFPISSLIHCTLTSLTNVQTTI</sequence>
<evidence type="ECO:0000313" key="1">
    <source>
        <dbReference type="EMBL" id="KAF1920281.1"/>
    </source>
</evidence>
<feature type="non-terminal residue" evidence="1">
    <location>
        <position position="65"/>
    </location>
</feature>
<keyword evidence="2" id="KW-1185">Reference proteome</keyword>
<dbReference type="AlphaFoldDB" id="A0A6A5QWX9"/>
<name>A0A6A5QWX9_AMPQU</name>